<evidence type="ECO:0000313" key="3">
    <source>
        <dbReference type="Proteomes" id="UP000226442"/>
    </source>
</evidence>
<name>A0A2G4F2S3_9CYAN</name>
<organism evidence="2 3">
    <name type="scientific">Tychonema bourrellyi FEM_GT703</name>
    <dbReference type="NCBI Taxonomy" id="2040638"/>
    <lineage>
        <taxon>Bacteria</taxon>
        <taxon>Bacillati</taxon>
        <taxon>Cyanobacteriota</taxon>
        <taxon>Cyanophyceae</taxon>
        <taxon>Oscillatoriophycideae</taxon>
        <taxon>Oscillatoriales</taxon>
        <taxon>Microcoleaceae</taxon>
        <taxon>Tychonema</taxon>
    </lineage>
</organism>
<dbReference type="PANTHER" id="PTHR43194">
    <property type="entry name" value="HYDROLASE ALPHA/BETA FOLD FAMILY"/>
    <property type="match status" value="1"/>
</dbReference>
<keyword evidence="3" id="KW-1185">Reference proteome</keyword>
<sequence length="283" mass="32040">MSIDEKVIEVGPLQWFYRETNPVSETEKPPVLLLHGLPSQSFTWTAIMPDLATNGFRAIAPDWIGYGRSTKPDKRDFAYTPDAFVEALAGFIQALEIDRFYLVVQGFLASAGIQYAMRNQDKIERLVVINTPVSADIKLPWKMQQLGLPFIGDMITQDPLLVDRTLEGGCRQIISDNDLDVYRRPFLKSSDAGRSLMNTVRNIQLPQSMAEIESGFPGWTRPTLFVWGLTDPWLSVEPAQKLVISMQNAELLTLEQAGHYPQEHWSEKVGDGLIDFLRRKEVN</sequence>
<dbReference type="PRINTS" id="PR00111">
    <property type="entry name" value="ABHYDROLASE"/>
</dbReference>
<dbReference type="GO" id="GO:0016787">
    <property type="term" value="F:hydrolase activity"/>
    <property type="evidence" value="ECO:0007669"/>
    <property type="project" value="UniProtKB-KW"/>
</dbReference>
<evidence type="ECO:0000259" key="1">
    <source>
        <dbReference type="Pfam" id="PF00561"/>
    </source>
</evidence>
<reference evidence="2" key="1">
    <citation type="submission" date="2017-10" db="EMBL/GenBank/DDBJ databases">
        <title>Draft genome sequence of the planktic cyanobacteria Tychonema bourrellyi isolated from alpine lentic freshwater.</title>
        <authorList>
            <person name="Tett A."/>
            <person name="Armanini F."/>
            <person name="Asnicar F."/>
            <person name="Boscaini A."/>
            <person name="Pasolli E."/>
            <person name="Zolfo M."/>
            <person name="Donati C."/>
            <person name="Salmaso N."/>
            <person name="Segata N."/>
        </authorList>
    </citation>
    <scope>NUCLEOTIDE SEQUENCE</scope>
    <source>
        <strain evidence="2">FEM_GT703</strain>
    </source>
</reference>
<dbReference type="Pfam" id="PF00561">
    <property type="entry name" value="Abhydrolase_1"/>
    <property type="match status" value="1"/>
</dbReference>
<dbReference type="AlphaFoldDB" id="A0A2G4F2S3"/>
<dbReference type="InterPro" id="IPR000073">
    <property type="entry name" value="AB_hydrolase_1"/>
</dbReference>
<accession>A0A2G4F2S3</accession>
<dbReference type="OrthoDB" id="9797695at2"/>
<dbReference type="RefSeq" id="WP_096831821.1">
    <property type="nucleotide sequence ID" value="NZ_NXIB02000032.1"/>
</dbReference>
<protein>
    <submittedName>
        <fullName evidence="2">Hydrolase</fullName>
    </submittedName>
</protein>
<feature type="domain" description="AB hydrolase-1" evidence="1">
    <location>
        <begin position="29"/>
        <end position="262"/>
    </location>
</feature>
<dbReference type="InterPro" id="IPR050228">
    <property type="entry name" value="Carboxylesterase_BioH"/>
</dbReference>
<proteinExistence type="predicted"/>
<dbReference type="EMBL" id="NXIB02000032">
    <property type="protein sequence ID" value="PHX56049.1"/>
    <property type="molecule type" value="Genomic_DNA"/>
</dbReference>
<dbReference type="Gene3D" id="3.40.50.1820">
    <property type="entry name" value="alpha/beta hydrolase"/>
    <property type="match status" value="1"/>
</dbReference>
<evidence type="ECO:0000313" key="2">
    <source>
        <dbReference type="EMBL" id="PHX56049.1"/>
    </source>
</evidence>
<gene>
    <name evidence="2" type="ORF">CP500_007400</name>
</gene>
<comment type="caution">
    <text evidence="2">The sequence shown here is derived from an EMBL/GenBank/DDBJ whole genome shotgun (WGS) entry which is preliminary data.</text>
</comment>
<dbReference type="InterPro" id="IPR029058">
    <property type="entry name" value="AB_hydrolase_fold"/>
</dbReference>
<dbReference type="SUPFAM" id="SSF53474">
    <property type="entry name" value="alpha/beta-Hydrolases"/>
    <property type="match status" value="1"/>
</dbReference>
<dbReference type="InterPro" id="IPR000639">
    <property type="entry name" value="Epox_hydrolase-like"/>
</dbReference>
<dbReference type="PRINTS" id="PR00412">
    <property type="entry name" value="EPOXHYDRLASE"/>
</dbReference>
<dbReference type="Proteomes" id="UP000226442">
    <property type="component" value="Unassembled WGS sequence"/>
</dbReference>
<dbReference type="PANTHER" id="PTHR43194:SF2">
    <property type="entry name" value="PEROXISOMAL MEMBRANE PROTEIN LPX1"/>
    <property type="match status" value="1"/>
</dbReference>
<keyword evidence="2" id="KW-0378">Hydrolase</keyword>